<evidence type="ECO:0000256" key="1">
    <source>
        <dbReference type="ARBA" id="ARBA00022723"/>
    </source>
</evidence>
<dbReference type="GO" id="GO:0008270">
    <property type="term" value="F:zinc ion binding"/>
    <property type="evidence" value="ECO:0007669"/>
    <property type="project" value="UniProtKB-KW"/>
</dbReference>
<dbReference type="EMBL" id="VDMD01000078">
    <property type="protein sequence ID" value="TRM56191.1"/>
    <property type="molecule type" value="Genomic_DNA"/>
</dbReference>
<evidence type="ECO:0000256" key="2">
    <source>
        <dbReference type="ARBA" id="ARBA00022771"/>
    </source>
</evidence>
<keyword evidence="2 4" id="KW-0863">Zinc-finger</keyword>
<dbReference type="AlphaFoldDB" id="A0A550BUH3"/>
<dbReference type="Proteomes" id="UP000320762">
    <property type="component" value="Unassembled WGS sequence"/>
</dbReference>
<name>A0A550BUH3_9AGAR</name>
<keyword evidence="3" id="KW-0862">Zinc</keyword>
<sequence>MGEADRSYVCRLCPFSLIGLDKVIEGMRPNEVSPTSPYYEDYRFLKALWELTLRYRANPTPETLAAFNMAVSSASYLSLVLSLEYSQSPDDDRTGLGAVIMTALAVMSEVYDAALNSPGEMNAEVGDALYTLWPDVFRWISIFLPTKAASQDPPVGLRDACDCLFIVARTYRAVFQSGDPRVRHFLEDHADILQPFFEVWLNCASYPSTSPGNRSDETIIPYNFTLAAIALHNCLFGPSSDHTKMIFVTQLNQMAPDTRGLYRLFVRQANHLVRLPAIESTSEVLYQYFLAIAHIIRQPQFPRTGPCPRRVIAGFIDAGQHCLSRKETYGAACHITFLLSALCEPDADNRTLQRLIEGGAFDLLVRIGKLNVEGDVTEFSTRLSIAMCQPTILRVFHRRHGREYYTGRHPRALKTAIDHNAVVRVYQTHIGAYKAVRERSHWKHQMPCANTQIGPHNETVRGICPCGGVYFCSGSCQRLHWQMGHRQKCDAAQGPLRLRGAMSLNDVVYICTDVYAYIAANRKTLSSQVTTQLIQDMNAGAMTEAVIMGDLTRIFPNDVYEVYTRPVNARIRPRTVLIEIKIQMGGAPVRRMLPFKLDISYFISSMSSRTGS</sequence>
<gene>
    <name evidence="6" type="ORF">BD626DRAFT_259520</name>
</gene>
<comment type="caution">
    <text evidence="6">The sequence shown here is derived from an EMBL/GenBank/DDBJ whole genome shotgun (WGS) entry which is preliminary data.</text>
</comment>
<organism evidence="6 7">
    <name type="scientific">Schizophyllum amplum</name>
    <dbReference type="NCBI Taxonomy" id="97359"/>
    <lineage>
        <taxon>Eukaryota</taxon>
        <taxon>Fungi</taxon>
        <taxon>Dikarya</taxon>
        <taxon>Basidiomycota</taxon>
        <taxon>Agaricomycotina</taxon>
        <taxon>Agaricomycetes</taxon>
        <taxon>Agaricomycetidae</taxon>
        <taxon>Agaricales</taxon>
        <taxon>Schizophyllaceae</taxon>
        <taxon>Schizophyllum</taxon>
    </lineage>
</organism>
<evidence type="ECO:0000256" key="3">
    <source>
        <dbReference type="ARBA" id="ARBA00022833"/>
    </source>
</evidence>
<evidence type="ECO:0000313" key="7">
    <source>
        <dbReference type="Proteomes" id="UP000320762"/>
    </source>
</evidence>
<reference evidence="6 7" key="1">
    <citation type="journal article" date="2019" name="New Phytol.">
        <title>Comparative genomics reveals unique wood-decay strategies and fruiting body development in the Schizophyllaceae.</title>
        <authorList>
            <person name="Almasi E."/>
            <person name="Sahu N."/>
            <person name="Krizsan K."/>
            <person name="Balint B."/>
            <person name="Kovacs G.M."/>
            <person name="Kiss B."/>
            <person name="Cseklye J."/>
            <person name="Drula E."/>
            <person name="Henrissat B."/>
            <person name="Nagy I."/>
            <person name="Chovatia M."/>
            <person name="Adam C."/>
            <person name="LaButti K."/>
            <person name="Lipzen A."/>
            <person name="Riley R."/>
            <person name="Grigoriev I.V."/>
            <person name="Nagy L.G."/>
        </authorList>
    </citation>
    <scope>NUCLEOTIDE SEQUENCE [LARGE SCALE GENOMIC DNA]</scope>
    <source>
        <strain evidence="6 7">NL-1724</strain>
    </source>
</reference>
<dbReference type="OrthoDB" id="432970at2759"/>
<protein>
    <recommendedName>
        <fullName evidence="5">MYND-type domain-containing protein</fullName>
    </recommendedName>
</protein>
<accession>A0A550BUH3</accession>
<keyword evidence="7" id="KW-1185">Reference proteome</keyword>
<proteinExistence type="predicted"/>
<dbReference type="InterPro" id="IPR002893">
    <property type="entry name" value="Znf_MYND"/>
</dbReference>
<evidence type="ECO:0000259" key="5">
    <source>
        <dbReference type="PROSITE" id="PS50865"/>
    </source>
</evidence>
<keyword evidence="1" id="KW-0479">Metal-binding</keyword>
<feature type="domain" description="MYND-type" evidence="5">
    <location>
        <begin position="445"/>
        <end position="489"/>
    </location>
</feature>
<dbReference type="PROSITE" id="PS50865">
    <property type="entry name" value="ZF_MYND_2"/>
    <property type="match status" value="1"/>
</dbReference>
<evidence type="ECO:0000313" key="6">
    <source>
        <dbReference type="EMBL" id="TRM56191.1"/>
    </source>
</evidence>
<evidence type="ECO:0000256" key="4">
    <source>
        <dbReference type="PROSITE-ProRule" id="PRU00134"/>
    </source>
</evidence>